<protein>
    <recommendedName>
        <fullName evidence="2">DUF4123 domain-containing protein</fullName>
    </recommendedName>
</protein>
<gene>
    <name evidence="1" type="ORF">RMR22_08470</name>
</gene>
<dbReference type="PROSITE" id="PS00018">
    <property type="entry name" value="EF_HAND_1"/>
    <property type="match status" value="1"/>
</dbReference>
<dbReference type="AlphaFoldDB" id="A0AAW9FCR4"/>
<dbReference type="EMBL" id="JAVRAF010000002">
    <property type="protein sequence ID" value="MDX8302277.1"/>
    <property type="molecule type" value="Genomic_DNA"/>
</dbReference>
<proteinExistence type="predicted"/>
<comment type="caution">
    <text evidence="1">The sequence shown here is derived from an EMBL/GenBank/DDBJ whole genome shotgun (WGS) entry which is preliminary data.</text>
</comment>
<organism evidence="1">
    <name type="scientific">Agrobacterium rosae</name>
    <dbReference type="NCBI Taxonomy" id="1972867"/>
    <lineage>
        <taxon>Bacteria</taxon>
        <taxon>Pseudomonadati</taxon>
        <taxon>Pseudomonadota</taxon>
        <taxon>Alphaproteobacteria</taxon>
        <taxon>Hyphomicrobiales</taxon>
        <taxon>Rhizobiaceae</taxon>
        <taxon>Rhizobium/Agrobacterium group</taxon>
        <taxon>Agrobacterium</taxon>
    </lineage>
</organism>
<name>A0AAW9FCR4_9HYPH</name>
<sequence>MSEEHGLPIDADGARVGLMIPEAVDEKQLSSVAQAFLKSVSELALAPDQRVYAVMDGAQFSDLPRLLKEANVSHRPLYRYAGGDYAVILGGPWLINPYQVASPPSVEQASSADLVEQDLTDDELHARSAALSSEMVAALEAGDPTGGGVLPTYEGDPTAVVERLHRIIELSDGKPALVFWSGRRSLTEDKLHRHLRGINRISVPKIWRNGQTSDDGPHVPNQDEFAAAGGDEPVADEVKSGGHEMVIFRHADANVMMQTVPALDELQLGRLFGPATQLQFAPDAIWGGGVKRARRQSDMAPPAGVLTLDSHAMQTMSALRLEISRKKVMAYLRETDPDNNNYLSDADLLKKTVFYEADGKVMGLRSERAHAQWAFLMSTTDGAIGEEQEIRTAVKTSRNPDQTLSDIMQEMVKIGQAETQGKRILGS</sequence>
<evidence type="ECO:0000313" key="1">
    <source>
        <dbReference type="EMBL" id="MDX8302277.1"/>
    </source>
</evidence>
<dbReference type="RefSeq" id="WP_320202797.1">
    <property type="nucleotide sequence ID" value="NZ_JBLZPJ010000017.1"/>
</dbReference>
<dbReference type="InterPro" id="IPR018247">
    <property type="entry name" value="EF_Hand_1_Ca_BS"/>
</dbReference>
<evidence type="ECO:0008006" key="2">
    <source>
        <dbReference type="Google" id="ProtNLM"/>
    </source>
</evidence>
<accession>A0AAW9FCR4</accession>
<reference evidence="1" key="1">
    <citation type="journal article" date="2023" name="Phytobiomes J">
        <title>Deciphering the key players within the bacterial microbiota associated with aerial crown gall tumors on rhododendron: Insights into the gallobiome.</title>
        <authorList>
            <person name="Kuzmanovic N."/>
            <person name="Nesme J."/>
            <person name="Wolf J."/>
            <person name="Neumann-Schaal M."/>
            <person name="Petersen J."/>
            <person name="Fernandez-Gnecco G."/>
            <person name="Sproeer C."/>
            <person name="Bunk B."/>
            <person name="Overmann J."/>
            <person name="Sorensen S.J."/>
            <person name="Idczak E."/>
            <person name="Smalla K."/>
        </authorList>
    </citation>
    <scope>NUCLEOTIDE SEQUENCE</scope>
    <source>
        <strain evidence="1">Rho-11.1</strain>
    </source>
</reference>